<organism evidence="2 3">
    <name type="scientific">Sulfuritortus calidifontis</name>
    <dbReference type="NCBI Taxonomy" id="1914471"/>
    <lineage>
        <taxon>Bacteria</taxon>
        <taxon>Pseudomonadati</taxon>
        <taxon>Pseudomonadota</taxon>
        <taxon>Betaproteobacteria</taxon>
        <taxon>Nitrosomonadales</taxon>
        <taxon>Thiobacillaceae</taxon>
        <taxon>Sulfuritortus</taxon>
    </lineage>
</organism>
<dbReference type="Pfam" id="PF04909">
    <property type="entry name" value="Amidohydro_2"/>
    <property type="match status" value="1"/>
</dbReference>
<comment type="caution">
    <text evidence="2">The sequence shown here is derived from an EMBL/GenBank/DDBJ whole genome shotgun (WGS) entry which is preliminary data.</text>
</comment>
<proteinExistence type="predicted"/>
<dbReference type="SUPFAM" id="SSF51556">
    <property type="entry name" value="Metallo-dependent hydrolases"/>
    <property type="match status" value="1"/>
</dbReference>
<dbReference type="EMBL" id="SLZY01000015">
    <property type="protein sequence ID" value="TCS70552.1"/>
    <property type="molecule type" value="Genomic_DNA"/>
</dbReference>
<sequence>MPSIERLARLNRTIGWSVFLLSACLSGSVHARGEWIDVHVHPIAGKGATPEAVDQAAQTLLQIMDSHNIQQAVIMPLPNPTPAATALNEHVASIGAKHAPRLAFMATGTLNLLLDKTSRLEVVPDEIRQKFEAVAEAQLARGAIGFGEIAALHVSHTATHHFIQTPPDHPLMLLLADIAARHGVPIDLHCDPVAEDMATPAKLISPRNPPQLKGNLAAMERLLAHNRKAVIVWAHIGSHPTDALSPKLTGELLERHPNLYFSIRPFGGNDATDLVSSRGGVNSDWLALLRAYPDRFVIGTDSFIVAHDFAGNDAARTLSMGASKNRDGVFKLLLALPDDLARQIGYENAIRIYKLKPVTR</sequence>
<keyword evidence="2" id="KW-0378">Hydrolase</keyword>
<evidence type="ECO:0000259" key="1">
    <source>
        <dbReference type="Pfam" id="PF04909"/>
    </source>
</evidence>
<dbReference type="InterPro" id="IPR032466">
    <property type="entry name" value="Metal_Hydrolase"/>
</dbReference>
<dbReference type="AlphaFoldDB" id="A0A4V2UQH3"/>
<accession>A0A4V2UQH3</accession>
<keyword evidence="3" id="KW-1185">Reference proteome</keyword>
<gene>
    <name evidence="2" type="ORF">EDC61_11519</name>
</gene>
<protein>
    <submittedName>
        <fullName evidence="2">Amidohydrolase family protein</fullName>
    </submittedName>
</protein>
<dbReference type="InterPro" id="IPR006680">
    <property type="entry name" value="Amidohydro-rel"/>
</dbReference>
<dbReference type="Proteomes" id="UP000295135">
    <property type="component" value="Unassembled WGS sequence"/>
</dbReference>
<dbReference type="GO" id="GO:0016787">
    <property type="term" value="F:hydrolase activity"/>
    <property type="evidence" value="ECO:0007669"/>
    <property type="project" value="UniProtKB-KW"/>
</dbReference>
<feature type="domain" description="Amidohydrolase-related" evidence="1">
    <location>
        <begin position="36"/>
        <end position="355"/>
    </location>
</feature>
<name>A0A4V2UQH3_9PROT</name>
<reference evidence="2 3" key="1">
    <citation type="submission" date="2019-03" db="EMBL/GenBank/DDBJ databases">
        <title>Genomic Encyclopedia of Type Strains, Phase IV (KMG-IV): sequencing the most valuable type-strain genomes for metagenomic binning, comparative biology and taxonomic classification.</title>
        <authorList>
            <person name="Goeker M."/>
        </authorList>
    </citation>
    <scope>NUCLEOTIDE SEQUENCE [LARGE SCALE GENOMIC DNA]</scope>
    <source>
        <strain evidence="2 3">DSM 103923</strain>
    </source>
</reference>
<evidence type="ECO:0000313" key="3">
    <source>
        <dbReference type="Proteomes" id="UP000295135"/>
    </source>
</evidence>
<dbReference type="RefSeq" id="WP_165919193.1">
    <property type="nucleotide sequence ID" value="NZ_AP018721.1"/>
</dbReference>
<dbReference type="Gene3D" id="3.20.20.140">
    <property type="entry name" value="Metal-dependent hydrolases"/>
    <property type="match status" value="1"/>
</dbReference>
<dbReference type="PROSITE" id="PS51257">
    <property type="entry name" value="PROKAR_LIPOPROTEIN"/>
    <property type="match status" value="1"/>
</dbReference>
<evidence type="ECO:0000313" key="2">
    <source>
        <dbReference type="EMBL" id="TCS70552.1"/>
    </source>
</evidence>